<dbReference type="GO" id="GO:0050660">
    <property type="term" value="F:flavin adenine dinucleotide binding"/>
    <property type="evidence" value="ECO:0007669"/>
    <property type="project" value="InterPro"/>
</dbReference>
<protein>
    <submittedName>
        <fullName evidence="4">4-hydroxyacetophenone monooxygenase</fullName>
        <ecNumber evidence="4">1.14.13.84</ecNumber>
    </submittedName>
</protein>
<dbReference type="AlphaFoldDB" id="A0A7W5ZX87"/>
<comment type="caution">
    <text evidence="4">The sequence shown here is derived from an EMBL/GenBank/DDBJ whole genome shotgun (WGS) entry which is preliminary data.</text>
</comment>
<sequence>MTTTTTEDIASSQFDEVAARDALAMATTNVLRIALYQATGDEELALLPVIKASFWAGAYEVPVLDPAYDDLVREKALAFLRSGKTSLCEAPDDAMLHRLMENMVGEPVNDYLFSFGKEEANFTPFPRGVEWPADRPSAETVAGYNVIVIGAGAAGLVAAAHLRRLGIAFTVIERNHDVGGTWLTNDYPDARVDIASHHYQLTLTRNHPWKHWYATQGELLDYLRGVADEFDLRPDIRFETELTDASWNEQTAKWDVALRAADGSCETLCASFLISAAGLFNAPNMPDIPGIEEFAGPIFHTTQWPHDYDYAGKRAGVIGVGCTGAQLMPAVARKASHVSVFQRSPHWVSRMDHYRDPVPDAFQWLMDNVPHYWNWHCFNVFYTLYADDGALQQIDPEWQAQGGQINRKNDLLRENIRQNIIAEFPDDPAFAASLMPSWPPFAKRLVVDNGWFDALKQPHVDLVTQPIERMEPRGIMTADGRLHELDMIVVAGGFKAERYLWPVAYTGRAGVTLEQAWAKDGARSYVGVTMPDFPNMFIIYGPNMQARSGGLFAWIELWARYSLDCIVQTIAGGHRTIECRREVFDAYNDRLDAAQDQCIWGMDGIKSYYLNEHGRQVVNNPMRPSQTYASIRHADLADYHLDQGQQAVS</sequence>
<accession>A0A7W5ZX87</accession>
<dbReference type="Pfam" id="PF00743">
    <property type="entry name" value="FMO-like"/>
    <property type="match status" value="1"/>
</dbReference>
<name>A0A7W5ZX87_9SPHN</name>
<dbReference type="GO" id="GO:0050661">
    <property type="term" value="F:NADP binding"/>
    <property type="evidence" value="ECO:0007669"/>
    <property type="project" value="InterPro"/>
</dbReference>
<dbReference type="PANTHER" id="PTHR42877">
    <property type="entry name" value="L-ORNITHINE N(5)-MONOOXYGENASE-RELATED"/>
    <property type="match status" value="1"/>
</dbReference>
<dbReference type="EMBL" id="JACICY010000002">
    <property type="protein sequence ID" value="MBB3860189.1"/>
    <property type="molecule type" value="Genomic_DNA"/>
</dbReference>
<dbReference type="SUPFAM" id="SSF51905">
    <property type="entry name" value="FAD/NAD(P)-binding domain"/>
    <property type="match status" value="1"/>
</dbReference>
<keyword evidence="3 4" id="KW-0560">Oxidoreductase</keyword>
<keyword evidence="1" id="KW-0285">Flavoprotein</keyword>
<dbReference type="PANTHER" id="PTHR42877:SF4">
    <property type="entry name" value="FAD_NAD(P)-BINDING DOMAIN-CONTAINING PROTEIN-RELATED"/>
    <property type="match status" value="1"/>
</dbReference>
<dbReference type="RefSeq" id="WP_183612425.1">
    <property type="nucleotide sequence ID" value="NZ_JACICY010000002.1"/>
</dbReference>
<dbReference type="EC" id="1.14.13.84" evidence="4"/>
<keyword evidence="5" id="KW-1185">Reference proteome</keyword>
<evidence type="ECO:0000256" key="1">
    <source>
        <dbReference type="ARBA" id="ARBA00022630"/>
    </source>
</evidence>
<proteinExistence type="predicted"/>
<keyword evidence="2" id="KW-0274">FAD</keyword>
<dbReference type="Gene3D" id="3.50.50.60">
    <property type="entry name" value="FAD/NAD(P)-binding domain"/>
    <property type="match status" value="2"/>
</dbReference>
<evidence type="ECO:0000313" key="5">
    <source>
        <dbReference type="Proteomes" id="UP000562395"/>
    </source>
</evidence>
<dbReference type="InterPro" id="IPR051209">
    <property type="entry name" value="FAD-bind_Monooxygenase_sf"/>
</dbReference>
<keyword evidence="4" id="KW-0503">Monooxygenase</keyword>
<organism evidence="4 5">
    <name type="scientific">Novosphingobium hassiacum</name>
    <dbReference type="NCBI Taxonomy" id="173676"/>
    <lineage>
        <taxon>Bacteria</taxon>
        <taxon>Pseudomonadati</taxon>
        <taxon>Pseudomonadota</taxon>
        <taxon>Alphaproteobacteria</taxon>
        <taxon>Sphingomonadales</taxon>
        <taxon>Sphingomonadaceae</taxon>
        <taxon>Novosphingobium</taxon>
    </lineage>
</organism>
<reference evidence="4 5" key="1">
    <citation type="submission" date="2020-08" db="EMBL/GenBank/DDBJ databases">
        <title>Genomic Encyclopedia of Type Strains, Phase IV (KMG-IV): sequencing the most valuable type-strain genomes for metagenomic binning, comparative biology and taxonomic classification.</title>
        <authorList>
            <person name="Goeker M."/>
        </authorList>
    </citation>
    <scope>NUCLEOTIDE SEQUENCE [LARGE SCALE GENOMIC DNA]</scope>
    <source>
        <strain evidence="4 5">DSM 14552</strain>
    </source>
</reference>
<dbReference type="GO" id="GO:0033767">
    <property type="term" value="F:4-hydroxyacetophenone monooxygenase activity"/>
    <property type="evidence" value="ECO:0007669"/>
    <property type="project" value="UniProtKB-EC"/>
</dbReference>
<dbReference type="PRINTS" id="PR00411">
    <property type="entry name" value="PNDRDTASEI"/>
</dbReference>
<evidence type="ECO:0000256" key="2">
    <source>
        <dbReference type="ARBA" id="ARBA00022827"/>
    </source>
</evidence>
<evidence type="ECO:0000313" key="4">
    <source>
        <dbReference type="EMBL" id="MBB3860189.1"/>
    </source>
</evidence>
<dbReference type="InterPro" id="IPR036188">
    <property type="entry name" value="FAD/NAD-bd_sf"/>
</dbReference>
<gene>
    <name evidence="4" type="ORF">GGQ88_001450</name>
</gene>
<dbReference type="GO" id="GO:0004499">
    <property type="term" value="F:N,N-dimethylaniline monooxygenase activity"/>
    <property type="evidence" value="ECO:0007669"/>
    <property type="project" value="InterPro"/>
</dbReference>
<dbReference type="InterPro" id="IPR020946">
    <property type="entry name" value="Flavin_mOase-like"/>
</dbReference>
<dbReference type="Proteomes" id="UP000562395">
    <property type="component" value="Unassembled WGS sequence"/>
</dbReference>
<evidence type="ECO:0000256" key="3">
    <source>
        <dbReference type="ARBA" id="ARBA00023002"/>
    </source>
</evidence>